<name>A0A381X2J9_9ZZZZ</name>
<organism evidence="1">
    <name type="scientific">marine metagenome</name>
    <dbReference type="NCBI Taxonomy" id="408172"/>
    <lineage>
        <taxon>unclassified sequences</taxon>
        <taxon>metagenomes</taxon>
        <taxon>ecological metagenomes</taxon>
    </lineage>
</organism>
<reference evidence="1" key="1">
    <citation type="submission" date="2018-05" db="EMBL/GenBank/DDBJ databases">
        <authorList>
            <person name="Lanie J.A."/>
            <person name="Ng W.-L."/>
            <person name="Kazmierczak K.M."/>
            <person name="Andrzejewski T.M."/>
            <person name="Davidsen T.M."/>
            <person name="Wayne K.J."/>
            <person name="Tettelin H."/>
            <person name="Glass J.I."/>
            <person name="Rusch D."/>
            <person name="Podicherti R."/>
            <person name="Tsui H.-C.T."/>
            <person name="Winkler M.E."/>
        </authorList>
    </citation>
    <scope>NUCLEOTIDE SEQUENCE</scope>
</reference>
<accession>A0A381X2J9</accession>
<dbReference type="AlphaFoldDB" id="A0A381X2J9"/>
<sequence>MNIITCEVCKMKIVEYYDNQYKGKRGKCLSCGIDFPLE</sequence>
<proteinExistence type="predicted"/>
<gene>
    <name evidence="1" type="ORF">METZ01_LOCUS111241</name>
</gene>
<protein>
    <submittedName>
        <fullName evidence="1">Uncharacterized protein</fullName>
    </submittedName>
</protein>
<dbReference type="EMBL" id="UINC01013528">
    <property type="protein sequence ID" value="SVA58387.1"/>
    <property type="molecule type" value="Genomic_DNA"/>
</dbReference>
<evidence type="ECO:0000313" key="1">
    <source>
        <dbReference type="EMBL" id="SVA58387.1"/>
    </source>
</evidence>